<dbReference type="Proteomes" id="UP000020681">
    <property type="component" value="Unassembled WGS sequence"/>
</dbReference>
<name>A0ABN0QL07_MYCUL</name>
<gene>
    <name evidence="2" type="ORF">I551_8247</name>
</gene>
<accession>A0ABN0QL07</accession>
<evidence type="ECO:0000313" key="3">
    <source>
        <dbReference type="Proteomes" id="UP000020681"/>
    </source>
</evidence>
<feature type="region of interest" description="Disordered" evidence="1">
    <location>
        <begin position="66"/>
        <end position="95"/>
    </location>
</feature>
<dbReference type="EMBL" id="JAOL01000198">
    <property type="protein sequence ID" value="EUA85325.1"/>
    <property type="molecule type" value="Genomic_DNA"/>
</dbReference>
<sequence>MRIDGQFLGNQDDARSLMRPLLEHPAALHASIREESFFDAVFVSNDFLHDPAPATLRPHRIASDIGEVHSVQSKRPPSSDRSTNFNSRPNCLAAQ</sequence>
<comment type="caution">
    <text evidence="2">The sequence shown here is derived from an EMBL/GenBank/DDBJ whole genome shotgun (WGS) entry which is preliminary data.</text>
</comment>
<organism evidence="2 3">
    <name type="scientific">Mycobacterium ulcerans str. Harvey</name>
    <dbReference type="NCBI Taxonomy" id="1299332"/>
    <lineage>
        <taxon>Bacteria</taxon>
        <taxon>Bacillati</taxon>
        <taxon>Actinomycetota</taxon>
        <taxon>Actinomycetes</taxon>
        <taxon>Mycobacteriales</taxon>
        <taxon>Mycobacteriaceae</taxon>
        <taxon>Mycobacterium</taxon>
        <taxon>Mycobacterium ulcerans group</taxon>
    </lineage>
</organism>
<keyword evidence="3" id="KW-1185">Reference proteome</keyword>
<evidence type="ECO:0000313" key="2">
    <source>
        <dbReference type="EMBL" id="EUA85325.1"/>
    </source>
</evidence>
<feature type="compositionally biased region" description="Polar residues" evidence="1">
    <location>
        <begin position="70"/>
        <end position="89"/>
    </location>
</feature>
<protein>
    <submittedName>
        <fullName evidence="2">Uncharacterized protein</fullName>
    </submittedName>
</protein>
<reference evidence="2 3" key="1">
    <citation type="submission" date="2014-01" db="EMBL/GenBank/DDBJ databases">
        <authorList>
            <person name="Dobos K."/>
            <person name="Lenaerts A."/>
            <person name="Ordway D."/>
            <person name="DeGroote M.A."/>
            <person name="Parker T."/>
            <person name="Sizemore C."/>
            <person name="Tallon L.J."/>
            <person name="Sadzewicz L.K."/>
            <person name="Sengamalay N."/>
            <person name="Fraser C.M."/>
            <person name="Hine E."/>
            <person name="Shefchek K.A."/>
            <person name="Das S.P."/>
            <person name="Tettelin H."/>
        </authorList>
    </citation>
    <scope>NUCLEOTIDE SEQUENCE [LARGE SCALE GENOMIC DNA]</scope>
    <source>
        <strain evidence="2 3">Harvey</strain>
    </source>
</reference>
<proteinExistence type="predicted"/>
<evidence type="ECO:0000256" key="1">
    <source>
        <dbReference type="SAM" id="MobiDB-lite"/>
    </source>
</evidence>